<evidence type="ECO:0000313" key="2">
    <source>
        <dbReference type="EMBL" id="RSM42691.1"/>
    </source>
</evidence>
<feature type="transmembrane region" description="Helical" evidence="1">
    <location>
        <begin position="49"/>
        <end position="70"/>
    </location>
</feature>
<dbReference type="EMBL" id="QHHU01000028">
    <property type="protein sequence ID" value="RSM42691.1"/>
    <property type="molecule type" value="Genomic_DNA"/>
</dbReference>
<keyword evidence="1" id="KW-0812">Transmembrane</keyword>
<name>A0A428WHY7_AMYBA</name>
<accession>A0A428WHY7</accession>
<sequence length="438" mass="48080">MDRDATKHRRWQNTFLAGAIVFGMAALGDAAGTSYALSAPGYVFADGELTGEILVLALAVALMLGCVALGRRHDRQRASLVAEHEHWLPPLTERDGQGQVDLDVETARLRPLVVRSVGLVLGWLAVLAGVVAGFVAMSASADHLLKTGTRVTGEVLGVYKHSRGEDTIHVEYPVGYGDVAYPTGYGDLRFADIVWDSGRSYRKGQRITVIYDKADPARVRTLEETNDDPAWTWVLTVGTAAGGIGLVLSVIAAVNWRRRSRAVRATGWRIASVTVVPDKPMRSNRHLPDINVRYRDGTTITLRAATSSHGAAPLKHEPNRRAWIGGTDRDMVVLFPHGRWREPPYAVPAYALNLRVAAQPAAAPVPEDPEQVAFVKRKVRWFVIALFGWFAALVAVSVLLMVLNLLWPMFFVVVVGSLVPLPLTQLYFSRMRTAPEKK</sequence>
<proteinExistence type="predicted"/>
<organism evidence="2 3">
    <name type="scientific">Amycolatopsis balhimycina DSM 5908</name>
    <dbReference type="NCBI Taxonomy" id="1081091"/>
    <lineage>
        <taxon>Bacteria</taxon>
        <taxon>Bacillati</taxon>
        <taxon>Actinomycetota</taxon>
        <taxon>Actinomycetes</taxon>
        <taxon>Pseudonocardiales</taxon>
        <taxon>Pseudonocardiaceae</taxon>
        <taxon>Amycolatopsis</taxon>
    </lineage>
</organism>
<keyword evidence="1" id="KW-1133">Transmembrane helix</keyword>
<feature type="transmembrane region" description="Helical" evidence="1">
    <location>
        <begin position="381"/>
        <end position="403"/>
    </location>
</feature>
<comment type="caution">
    <text evidence="2">The sequence shown here is derived from an EMBL/GenBank/DDBJ whole genome shotgun (WGS) entry which is preliminary data.</text>
</comment>
<keyword evidence="3" id="KW-1185">Reference proteome</keyword>
<evidence type="ECO:0000256" key="1">
    <source>
        <dbReference type="SAM" id="Phobius"/>
    </source>
</evidence>
<keyword evidence="1" id="KW-0472">Membrane</keyword>
<evidence type="ECO:0000313" key="3">
    <source>
        <dbReference type="Proteomes" id="UP000286716"/>
    </source>
</evidence>
<dbReference type="Proteomes" id="UP000286716">
    <property type="component" value="Unassembled WGS sequence"/>
</dbReference>
<protein>
    <recommendedName>
        <fullName evidence="4">DUF3592 domain-containing protein</fullName>
    </recommendedName>
</protein>
<feature type="transmembrane region" description="Helical" evidence="1">
    <location>
        <begin position="15"/>
        <end position="37"/>
    </location>
</feature>
<feature type="transmembrane region" description="Helical" evidence="1">
    <location>
        <begin position="230"/>
        <end position="254"/>
    </location>
</feature>
<feature type="transmembrane region" description="Helical" evidence="1">
    <location>
        <begin position="409"/>
        <end position="428"/>
    </location>
</feature>
<dbReference type="AlphaFoldDB" id="A0A428WHY7"/>
<reference evidence="2 3" key="1">
    <citation type="submission" date="2018-05" db="EMBL/GenBank/DDBJ databases">
        <title>Evolution of GPA BGCs.</title>
        <authorList>
            <person name="Waglechner N."/>
            <person name="Wright G.D."/>
        </authorList>
    </citation>
    <scope>NUCLEOTIDE SEQUENCE [LARGE SCALE GENOMIC DNA]</scope>
    <source>
        <strain evidence="2 3">DSM 5908</strain>
    </source>
</reference>
<feature type="transmembrane region" description="Helical" evidence="1">
    <location>
        <begin position="117"/>
        <end position="137"/>
    </location>
</feature>
<gene>
    <name evidence="2" type="ORF">DMA12_20950</name>
</gene>
<evidence type="ECO:0008006" key="4">
    <source>
        <dbReference type="Google" id="ProtNLM"/>
    </source>
</evidence>